<comment type="caution">
    <text evidence="1">The sequence shown here is derived from an EMBL/GenBank/DDBJ whole genome shotgun (WGS) entry which is preliminary data.</text>
</comment>
<evidence type="ECO:0000313" key="1">
    <source>
        <dbReference type="EMBL" id="KAK7018057.1"/>
    </source>
</evidence>
<feature type="non-terminal residue" evidence="1">
    <location>
        <position position="1"/>
    </location>
</feature>
<accession>A0AAN8WIQ8</accession>
<keyword evidence="2" id="KW-1185">Reference proteome</keyword>
<protein>
    <submittedName>
        <fullName evidence="1">Uncharacterized protein</fullName>
    </submittedName>
</protein>
<dbReference type="Proteomes" id="UP001381693">
    <property type="component" value="Unassembled WGS sequence"/>
</dbReference>
<sequence length="61" mass="6848">NVVTHFQNPFFPVPSTTSRIHYPELDSFQGLNTTSVILTVVYRKTSEVRENTPPSPNTDLG</sequence>
<reference evidence="1 2" key="1">
    <citation type="submission" date="2023-11" db="EMBL/GenBank/DDBJ databases">
        <title>Halocaridina rubra genome assembly.</title>
        <authorList>
            <person name="Smith C."/>
        </authorList>
    </citation>
    <scope>NUCLEOTIDE SEQUENCE [LARGE SCALE GENOMIC DNA]</scope>
    <source>
        <strain evidence="1">EP-1</strain>
        <tissue evidence="1">Whole</tissue>
    </source>
</reference>
<dbReference type="AlphaFoldDB" id="A0AAN8WIQ8"/>
<evidence type="ECO:0000313" key="2">
    <source>
        <dbReference type="Proteomes" id="UP001381693"/>
    </source>
</evidence>
<organism evidence="1 2">
    <name type="scientific">Halocaridina rubra</name>
    <name type="common">Hawaiian red shrimp</name>
    <dbReference type="NCBI Taxonomy" id="373956"/>
    <lineage>
        <taxon>Eukaryota</taxon>
        <taxon>Metazoa</taxon>
        <taxon>Ecdysozoa</taxon>
        <taxon>Arthropoda</taxon>
        <taxon>Crustacea</taxon>
        <taxon>Multicrustacea</taxon>
        <taxon>Malacostraca</taxon>
        <taxon>Eumalacostraca</taxon>
        <taxon>Eucarida</taxon>
        <taxon>Decapoda</taxon>
        <taxon>Pleocyemata</taxon>
        <taxon>Caridea</taxon>
        <taxon>Atyoidea</taxon>
        <taxon>Atyidae</taxon>
        <taxon>Halocaridina</taxon>
    </lineage>
</organism>
<gene>
    <name evidence="1" type="ORF">SK128_007027</name>
</gene>
<dbReference type="EMBL" id="JAXCGZ010023043">
    <property type="protein sequence ID" value="KAK7018057.1"/>
    <property type="molecule type" value="Genomic_DNA"/>
</dbReference>
<name>A0AAN8WIQ8_HALRR</name>
<proteinExistence type="predicted"/>